<evidence type="ECO:0000256" key="2">
    <source>
        <dbReference type="ARBA" id="ARBA00022525"/>
    </source>
</evidence>
<dbReference type="PROSITE" id="PS50234">
    <property type="entry name" value="VWFA"/>
    <property type="match status" value="1"/>
</dbReference>
<dbReference type="Gene3D" id="3.40.50.1820">
    <property type="entry name" value="alpha/beta hydrolase"/>
    <property type="match status" value="1"/>
</dbReference>
<dbReference type="SUPFAM" id="SSF51120">
    <property type="entry name" value="beta-Roll"/>
    <property type="match status" value="3"/>
</dbReference>
<dbReference type="RefSeq" id="WP_269483932.1">
    <property type="nucleotide sequence ID" value="NZ_JAPXGO010000012.1"/>
</dbReference>
<dbReference type="SUPFAM" id="SSF53300">
    <property type="entry name" value="vWA-like"/>
    <property type="match status" value="1"/>
</dbReference>
<evidence type="ECO:0000313" key="5">
    <source>
        <dbReference type="EMBL" id="MCZ6160641.1"/>
    </source>
</evidence>
<feature type="domain" description="VWFA" evidence="4">
    <location>
        <begin position="544"/>
        <end position="739"/>
    </location>
</feature>
<dbReference type="PANTHER" id="PTHR38340:SF1">
    <property type="entry name" value="S-LAYER PROTEIN"/>
    <property type="match status" value="1"/>
</dbReference>
<dbReference type="InterPro" id="IPR001343">
    <property type="entry name" value="Hemolysn_Ca-bd"/>
</dbReference>
<evidence type="ECO:0000256" key="1">
    <source>
        <dbReference type="ARBA" id="ARBA00004613"/>
    </source>
</evidence>
<dbReference type="InterPro" id="IPR029058">
    <property type="entry name" value="AB_hydrolase_fold"/>
</dbReference>
<dbReference type="SUPFAM" id="SSF53474">
    <property type="entry name" value="alpha/beta-Hydrolases"/>
    <property type="match status" value="1"/>
</dbReference>
<keyword evidence="2" id="KW-0964">Secreted</keyword>
<comment type="subcellular location">
    <subcellularLocation>
        <location evidence="1">Secreted</location>
    </subcellularLocation>
</comment>
<evidence type="ECO:0000313" key="6">
    <source>
        <dbReference type="Proteomes" id="UP001075225"/>
    </source>
</evidence>
<accession>A0A9Q4KN29</accession>
<dbReference type="Proteomes" id="UP001075225">
    <property type="component" value="Unassembled WGS sequence"/>
</dbReference>
<dbReference type="CDD" id="cd00198">
    <property type="entry name" value="vWFA"/>
    <property type="match status" value="1"/>
</dbReference>
<dbReference type="PANTHER" id="PTHR38340">
    <property type="entry name" value="S-LAYER PROTEIN"/>
    <property type="match status" value="1"/>
</dbReference>
<name>A0A9Q4KN29_9BACT</name>
<organism evidence="5 6">
    <name type="scientific">Campylobacter ureolyticus</name>
    <dbReference type="NCBI Taxonomy" id="827"/>
    <lineage>
        <taxon>Bacteria</taxon>
        <taxon>Pseudomonadati</taxon>
        <taxon>Campylobacterota</taxon>
        <taxon>Epsilonproteobacteria</taxon>
        <taxon>Campylobacterales</taxon>
        <taxon>Campylobacteraceae</taxon>
        <taxon>Campylobacter</taxon>
    </lineage>
</organism>
<dbReference type="SMART" id="SM00327">
    <property type="entry name" value="VWA"/>
    <property type="match status" value="1"/>
</dbReference>
<dbReference type="EMBL" id="JAPXGO010000012">
    <property type="protein sequence ID" value="MCZ6160641.1"/>
    <property type="molecule type" value="Genomic_DNA"/>
</dbReference>
<proteinExistence type="predicted"/>
<dbReference type="Gene3D" id="3.40.50.410">
    <property type="entry name" value="von Willebrand factor, type A domain"/>
    <property type="match status" value="1"/>
</dbReference>
<comment type="caution">
    <text evidence="5">The sequence shown here is derived from an EMBL/GenBank/DDBJ whole genome shotgun (WGS) entry which is preliminary data.</text>
</comment>
<dbReference type="Pfam" id="PF00353">
    <property type="entry name" value="HemolysinCabind"/>
    <property type="match status" value="5"/>
</dbReference>
<dbReference type="GO" id="GO:0005509">
    <property type="term" value="F:calcium ion binding"/>
    <property type="evidence" value="ECO:0007669"/>
    <property type="project" value="InterPro"/>
</dbReference>
<keyword evidence="3" id="KW-0732">Signal</keyword>
<dbReference type="InterPro" id="IPR050557">
    <property type="entry name" value="RTX_toxin/Mannuronan_C5-epim"/>
</dbReference>
<protein>
    <submittedName>
        <fullName evidence="5">VWA domain-containing protein</fullName>
    </submittedName>
</protein>
<dbReference type="Pfam" id="PF25106">
    <property type="entry name" value="VWA_4"/>
    <property type="match status" value="1"/>
</dbReference>
<dbReference type="Pfam" id="PF26363">
    <property type="entry name" value="Phospholipase-like"/>
    <property type="match status" value="1"/>
</dbReference>
<dbReference type="InterPro" id="IPR056861">
    <property type="entry name" value="HMCN1-like_VWA"/>
</dbReference>
<evidence type="ECO:0000259" key="4">
    <source>
        <dbReference type="PROSITE" id="PS50234"/>
    </source>
</evidence>
<gene>
    <name evidence="5" type="ORF">O6B32_09155</name>
</gene>
<dbReference type="GO" id="GO:0005576">
    <property type="term" value="C:extracellular region"/>
    <property type="evidence" value="ECO:0007669"/>
    <property type="project" value="UniProtKB-SubCell"/>
</dbReference>
<evidence type="ECO:0000256" key="3">
    <source>
        <dbReference type="ARBA" id="ARBA00022729"/>
    </source>
</evidence>
<sequence>MQKLNFNKKYKIIDVEDYAGFQAILYKDKRTSEKILAIRGTNIEFDDFGNDALLTLFGSNKQVDDLEKYYNKLVNNNILNSNERIIIVGHSLGGFLAQYFSVIHNDVVSHTYTFNAPGLGGIIEDLTKIFGNIIVKDDLKNINNITNILAKDGISLISVLGTHAGKEIKVSGNTHSIKDMTEILYFYDLAIKKGSNENEVTNFLSGFYKNTNVVLFSNANVIGVVNNALNKFIKIIDSLNIEFTLNSTIDICNALEKKNFHLNLLTPNSSITSIFSGSSLSTPALYALVNLNPFIINGIKSNAYNELEKYKDEYTAGYIKDKAKMFESALNNSKNLGAYFSDKETGITINQTQDFNGIFDEYHFGTNSNDTIVGIGTKSGDNKIYALAGNDTIIASSGNNYIEAGSGSDIINLSKTSKNSKNIVYGDSKNNEDVGNDTIIGGDGIDLMYGGKGYDTYHAGDKDIIIDSDHSGEVIFDGIKLNGGVWGENKQAYIDSSNNSISYKLNESTLTLTILKGNKTLTIKNYDINKQSLNISLSKNPGKEVAIVIDTTGSMYDDIEAAKESAKAIAQNIFRSNLNNNEPNNKNSEVYSKISIVTFSDNNIKTLGSYNNYNSFQKGINQVYEQGGGREYHCAAILEGMSNFTKDNGLSKEIYLMTDESGDDNHRMSEVINKAKNFGSSISLRSAFNDKSKFDNSVKINIISINNNHLNLKRLSDETNGLYLQPNSIDELKDALFDISNQGTSKDETIIGNDKNNTINGKGGNDTLKGLKGDDTYLFEGSFENDTIIDNEGKNKIIFKDRSVNDIDFVKVKSDLLLIDYKTKGGPLNYVKVINFFNNDKAYKNKTPNITSIKFKDYTINEETLTFMSNSSSNTYNFLNDTSNNFYINKGKGKFIVGHKNKENLITTNNYDDVVIGGDKNDIIKTNSGNDVIIGNKGDDILISRFGNDTYIFNLGDGNDTIIDNKGKDTIKFNGDIKNLNFTKIADDLVIKYSLKDSVTIKDHFKNRRNNISKIEFNNNSYIKDLHNITKELNQNNIVNNNNLDKNNYQI</sequence>
<dbReference type="InterPro" id="IPR036465">
    <property type="entry name" value="vWFA_dom_sf"/>
</dbReference>
<dbReference type="AlphaFoldDB" id="A0A9Q4KN29"/>
<dbReference type="InterPro" id="IPR011049">
    <property type="entry name" value="Serralysin-like_metalloprot_C"/>
</dbReference>
<dbReference type="Gene3D" id="2.150.10.10">
    <property type="entry name" value="Serralysin-like metalloprotease, C-terminal"/>
    <property type="match status" value="2"/>
</dbReference>
<dbReference type="InterPro" id="IPR002035">
    <property type="entry name" value="VWF_A"/>
</dbReference>
<reference evidence="5" key="1">
    <citation type="submission" date="2022-12" db="EMBL/GenBank/DDBJ databases">
        <title>Species Delineation and Comparative Genomics within the Campylobacter ureolyticus Complex.</title>
        <authorList>
            <person name="Maki J."/>
            <person name="Howard M."/>
            <person name="Connelly S."/>
            <person name="Hardy D.J."/>
            <person name="Cameron A."/>
        </authorList>
    </citation>
    <scope>NUCLEOTIDE SEQUENCE</scope>
    <source>
        <strain evidence="5">URMC_787</strain>
    </source>
</reference>